<keyword evidence="3" id="KW-1185">Reference proteome</keyword>
<accession>B0FDN7</accession>
<organism evidence="2 3">
    <name type="scientific">Orgyia leucostigma nucleopolyhedrovirus</name>
    <dbReference type="NCBI Taxonomy" id="490711"/>
    <lineage>
        <taxon>Viruses</taxon>
        <taxon>Viruses incertae sedis</taxon>
        <taxon>Naldaviricetes</taxon>
        <taxon>Lefavirales</taxon>
        <taxon>Baculoviridae</taxon>
        <taxon>Alphabaculovirus</taxon>
        <taxon>Alphabaculovirus orleucostigmae</taxon>
    </lineage>
</organism>
<feature type="region of interest" description="Disordered" evidence="1">
    <location>
        <begin position="1"/>
        <end position="31"/>
    </location>
</feature>
<evidence type="ECO:0000313" key="2">
    <source>
        <dbReference type="EMBL" id="ABY65745.1"/>
    </source>
</evidence>
<dbReference type="GeneID" id="5850456"/>
<proteinExistence type="predicted"/>
<evidence type="ECO:0000256" key="1">
    <source>
        <dbReference type="SAM" id="MobiDB-lite"/>
    </source>
</evidence>
<dbReference type="Pfam" id="PF06034">
    <property type="entry name" value="DUF919"/>
    <property type="match status" value="1"/>
</dbReference>
<dbReference type="RefSeq" id="YP_001650929.1">
    <property type="nucleotide sequence ID" value="NC_010276.1"/>
</dbReference>
<name>B0FDN7_9ABAC</name>
<dbReference type="InterPro" id="IPR009265">
    <property type="entry name" value="AcMNPV_Orf29"/>
</dbReference>
<dbReference type="Proteomes" id="UP000203316">
    <property type="component" value="Segment"/>
</dbReference>
<reference evidence="2 3" key="1">
    <citation type="submission" date="2007-11" db="EMBL/GenBank/DDBJ databases">
        <title>Sequence and organization of Orgyia leucostigma nucleopolyhedrovirus genome.</title>
        <authorList>
            <person name="Eveleigh R.J.M."/>
            <person name="Lapointe R."/>
            <person name="Graham R.I."/>
            <person name="Lauzon H.A.M."/>
            <person name="Pavlik L."/>
            <person name="Arif B.M."/>
            <person name="Lucarotti C.J."/>
        </authorList>
    </citation>
    <scope>NUCLEOTIDE SEQUENCE [LARGE SCALE GENOMIC DNA]</scope>
    <source>
        <strain evidence="2">CFS-77</strain>
    </source>
</reference>
<dbReference type="OrthoDB" id="41706at10239"/>
<dbReference type="KEGG" id="vg:5850456"/>
<dbReference type="EMBL" id="EU309041">
    <property type="protein sequence ID" value="ABY65745.1"/>
    <property type="molecule type" value="Genomic_DNA"/>
</dbReference>
<sequence>MYMQNNNGNKADGRKYYYENSSHNKSKHDSVRQQYDAVLQAKKLLEVKSTHQEKLKKITKDTKDLANIDARLKELRSNFLDFSVQNL</sequence>
<protein>
    <submittedName>
        <fullName evidence="2">Uncharacterized protein</fullName>
    </submittedName>
</protein>
<evidence type="ECO:0000313" key="3">
    <source>
        <dbReference type="Proteomes" id="UP000203316"/>
    </source>
</evidence>